<accession>A0A650AFA3</accession>
<dbReference type="RefSeq" id="YP_009722311.1">
    <property type="nucleotide sequence ID" value="NC_045397.1"/>
</dbReference>
<organism evidence="1">
    <name type="scientific">Morchella importuna</name>
    <dbReference type="NCBI Taxonomy" id="1174673"/>
    <lineage>
        <taxon>Eukaryota</taxon>
        <taxon>Fungi</taxon>
        <taxon>Dikarya</taxon>
        <taxon>Ascomycota</taxon>
        <taxon>Pezizomycotina</taxon>
        <taxon>Pezizomycetes</taxon>
        <taxon>Pezizales</taxon>
        <taxon>Morchellaceae</taxon>
        <taxon>Morchella</taxon>
    </lineage>
</organism>
<dbReference type="AlphaFoldDB" id="A0A650AFA3"/>
<gene>
    <name evidence="1" type="primary">orf181</name>
</gene>
<keyword evidence="1" id="KW-0496">Mitochondrion</keyword>
<proteinExistence type="predicted"/>
<reference evidence="1" key="1">
    <citation type="submission" date="2019-02" db="EMBL/GenBank/DDBJ databases">
        <title>The largest mitochondrial genome of Morchella importuna (272.2 kb) among fungi reservoir of numerous mitochondrial ORFs, repeatitive sequences and nuclear genome horizontal transfer.</title>
        <authorList>
            <person name="Liu W."/>
            <person name="Bian Y."/>
        </authorList>
    </citation>
    <scope>NUCLEOTIDE SEQUENCE</scope>
</reference>
<geneLocation type="mitochondrion" evidence="1"/>
<sequence>MAAPYRRVGFPWPSVMHLSPFEPIPCSGPWPILEPFLVCSPCSCPLFTTAYMSSMYRLRKYGCPNSAWSPCMSLHIPPVQPPSSTFYESGPAKQGEGFILEVLLGLYRTNRSACRRFYFFNLKKMNFLFLSGAKEPSVRFRFGTFTHGMRPRRGCMQTESWICKPCMQPKRRGGLRPSLFT</sequence>
<dbReference type="EMBL" id="MK527108">
    <property type="protein sequence ID" value="QGN66713.1"/>
    <property type="molecule type" value="Genomic_DNA"/>
</dbReference>
<name>A0A650AFA3_9PEZI</name>
<protein>
    <submittedName>
        <fullName evidence="1">Uncharacterized protein</fullName>
    </submittedName>
</protein>
<evidence type="ECO:0000313" key="1">
    <source>
        <dbReference type="EMBL" id="QGN66713.1"/>
    </source>
</evidence>
<dbReference type="GeneID" id="42906036"/>